<dbReference type="Proteomes" id="UP000186096">
    <property type="component" value="Unassembled WGS sequence"/>
</dbReference>
<dbReference type="Pfam" id="PF19452">
    <property type="entry name" value="DUF5990"/>
    <property type="match status" value="1"/>
</dbReference>
<organism evidence="1 2">
    <name type="scientific">Microbispora rosea</name>
    <dbReference type="NCBI Taxonomy" id="58117"/>
    <lineage>
        <taxon>Bacteria</taxon>
        <taxon>Bacillati</taxon>
        <taxon>Actinomycetota</taxon>
        <taxon>Actinomycetes</taxon>
        <taxon>Streptosporangiales</taxon>
        <taxon>Streptosporangiaceae</taxon>
        <taxon>Microbispora</taxon>
    </lineage>
</organism>
<dbReference type="RefSeq" id="WP_030505092.1">
    <property type="nucleotide sequence ID" value="NZ_FTNI01000003.1"/>
</dbReference>
<accession>A0A1N6UX64</accession>
<sequence>MRIRIEAGDLPGRTCPPGDGFPGYSGIHVGVQRRDRPGEIIDLHPGDAATAQWTLDCTVSTTAGGAADIRGPYVQGRPGGRFVYLCWGTLDVAGGFTVFRRAKLMLDRLEPDLLAAAIGSGTLVGRLGLTDAQGRPLCAAVRPPVIAWSPGP</sequence>
<evidence type="ECO:0008006" key="3">
    <source>
        <dbReference type="Google" id="ProtNLM"/>
    </source>
</evidence>
<name>A0A1N6UX64_9ACTN</name>
<keyword evidence="2" id="KW-1185">Reference proteome</keyword>
<evidence type="ECO:0000313" key="1">
    <source>
        <dbReference type="EMBL" id="SIQ70215.1"/>
    </source>
</evidence>
<proteinExistence type="predicted"/>
<dbReference type="GeneID" id="97494725"/>
<protein>
    <recommendedName>
        <fullName evidence="3">Monooxygenase</fullName>
    </recommendedName>
</protein>
<dbReference type="EMBL" id="FTNI01000003">
    <property type="protein sequence ID" value="SIQ70215.1"/>
    <property type="molecule type" value="Genomic_DNA"/>
</dbReference>
<gene>
    <name evidence="1" type="ORF">SAMN05421833_103194</name>
</gene>
<dbReference type="OrthoDB" id="3783022at2"/>
<reference evidence="2" key="1">
    <citation type="submission" date="2017-01" db="EMBL/GenBank/DDBJ databases">
        <authorList>
            <person name="Varghese N."/>
            <person name="Submissions S."/>
        </authorList>
    </citation>
    <scope>NUCLEOTIDE SEQUENCE [LARGE SCALE GENOMIC DNA]</scope>
    <source>
        <strain evidence="2">ATCC 12950</strain>
    </source>
</reference>
<dbReference type="AlphaFoldDB" id="A0A1N6UX64"/>
<dbReference type="InterPro" id="IPR046032">
    <property type="entry name" value="DUF5990"/>
</dbReference>
<evidence type="ECO:0000313" key="2">
    <source>
        <dbReference type="Proteomes" id="UP000186096"/>
    </source>
</evidence>